<reference evidence="2 3" key="1">
    <citation type="submission" date="2010-07" db="EMBL/GenBank/DDBJ databases">
        <title>The complete genome of Methanosalsum zhilinae DSM 4017.</title>
        <authorList>
            <consortium name="US DOE Joint Genome Institute (JGI-PGF)"/>
            <person name="Lucas S."/>
            <person name="Copeland A."/>
            <person name="Lapidus A."/>
            <person name="Glavina del Rio T."/>
            <person name="Dalin E."/>
            <person name="Tice H."/>
            <person name="Bruce D."/>
            <person name="Goodwin L."/>
            <person name="Pitluck S."/>
            <person name="Kyrpides N."/>
            <person name="Mavromatis K."/>
            <person name="Ovchinnikova G."/>
            <person name="Daligault H."/>
            <person name="Detter J.C."/>
            <person name="Han C."/>
            <person name="Tapia R."/>
            <person name="Larimer F."/>
            <person name="Land M."/>
            <person name="Hauser L."/>
            <person name="Markowitz V."/>
            <person name="Cheng J.-F."/>
            <person name="Hugenholtz P."/>
            <person name="Woyke T."/>
            <person name="Wu D."/>
            <person name="Spring S."/>
            <person name="Schueler E."/>
            <person name="Brambilla E."/>
            <person name="Klenk H.-P."/>
            <person name="Eisen J.A."/>
        </authorList>
    </citation>
    <scope>NUCLEOTIDE SEQUENCE [LARGE SCALE GENOMIC DNA]</scope>
    <source>
        <strain evidence="3">DSM 4017 / NBRC 107636 / OCM 62 / WeN5</strain>
    </source>
</reference>
<sequence length="172" mass="20190">MKDVMDSVIEEIDNLESFEDVLDMAIALEEKGRSFYLDKVSEIQNPAVKDLFKYLAGEEKKHAQYLKDFKEKNSEVGNIHDIADFKPVASDAPDFKGMLDEEFSNNWMDEEGVLLSALRFEKKTENLYRELAKRSTNDQRREFFEKLAEFEKGHYEIIDGFLEYATEFRMQT</sequence>
<dbReference type="Pfam" id="PF02915">
    <property type="entry name" value="Rubrerythrin"/>
    <property type="match status" value="2"/>
</dbReference>
<dbReference type="GeneID" id="10823406"/>
<feature type="domain" description="Rubrerythrin diiron-binding" evidence="1">
    <location>
        <begin position="20"/>
        <end position="74"/>
    </location>
</feature>
<dbReference type="InterPro" id="IPR012347">
    <property type="entry name" value="Ferritin-like"/>
</dbReference>
<proteinExistence type="predicted"/>
<dbReference type="GO" id="GO:0016491">
    <property type="term" value="F:oxidoreductase activity"/>
    <property type="evidence" value="ECO:0007669"/>
    <property type="project" value="InterPro"/>
</dbReference>
<gene>
    <name evidence="2" type="ordered locus">Mzhil_1765</name>
</gene>
<evidence type="ECO:0000259" key="1">
    <source>
        <dbReference type="Pfam" id="PF02915"/>
    </source>
</evidence>
<dbReference type="GO" id="GO:0046872">
    <property type="term" value="F:metal ion binding"/>
    <property type="evidence" value="ECO:0007669"/>
    <property type="project" value="InterPro"/>
</dbReference>
<name>F7XQD4_METZD</name>
<protein>
    <submittedName>
        <fullName evidence="2">Rubrerythrin</fullName>
    </submittedName>
</protein>
<dbReference type="PANTHER" id="PTHR33531">
    <property type="entry name" value="RUBRERYTHRIN SUBFAMILY"/>
    <property type="match status" value="1"/>
</dbReference>
<evidence type="ECO:0000313" key="2">
    <source>
        <dbReference type="EMBL" id="AEH61600.1"/>
    </source>
</evidence>
<dbReference type="Proteomes" id="UP000006622">
    <property type="component" value="Chromosome"/>
</dbReference>
<dbReference type="OrthoDB" id="132738at2157"/>
<keyword evidence="3" id="KW-1185">Reference proteome</keyword>
<dbReference type="SUPFAM" id="SSF47240">
    <property type="entry name" value="Ferritin-like"/>
    <property type="match status" value="1"/>
</dbReference>
<dbReference type="HOGENOM" id="CLU_125830_2_0_2"/>
<dbReference type="KEGG" id="mzh:Mzhil_1765"/>
<dbReference type="STRING" id="679901.Mzhil_1765"/>
<dbReference type="EMBL" id="CP002101">
    <property type="protein sequence ID" value="AEH61600.1"/>
    <property type="molecule type" value="Genomic_DNA"/>
</dbReference>
<accession>F7XQD4</accession>
<organism evidence="2 3">
    <name type="scientific">Methanosalsum zhilinae (strain DSM 4017 / NBRC 107636 / OCM 62 / WeN5)</name>
    <name type="common">Methanohalophilus zhilinae</name>
    <dbReference type="NCBI Taxonomy" id="679901"/>
    <lineage>
        <taxon>Archaea</taxon>
        <taxon>Methanobacteriati</taxon>
        <taxon>Methanobacteriota</taxon>
        <taxon>Stenosarchaea group</taxon>
        <taxon>Methanomicrobia</taxon>
        <taxon>Methanosarcinales</taxon>
        <taxon>Methanosarcinaceae</taxon>
        <taxon>Methanosalsum</taxon>
    </lineage>
</organism>
<dbReference type="InterPro" id="IPR009078">
    <property type="entry name" value="Ferritin-like_SF"/>
</dbReference>
<dbReference type="CDD" id="cd01045">
    <property type="entry name" value="Ferritin_like_AB"/>
    <property type="match status" value="1"/>
</dbReference>
<dbReference type="RefSeq" id="WP_013899036.1">
    <property type="nucleotide sequence ID" value="NC_015676.1"/>
</dbReference>
<feature type="domain" description="Rubrerythrin diiron-binding" evidence="1">
    <location>
        <begin position="113"/>
        <end position="162"/>
    </location>
</feature>
<dbReference type="AlphaFoldDB" id="F7XQD4"/>
<evidence type="ECO:0000313" key="3">
    <source>
        <dbReference type="Proteomes" id="UP000006622"/>
    </source>
</evidence>
<dbReference type="InterPro" id="IPR003251">
    <property type="entry name" value="Rr_diiron-bd_dom"/>
</dbReference>
<dbReference type="Gene3D" id="1.20.1260.10">
    <property type="match status" value="1"/>
</dbReference>
<dbReference type="PANTHER" id="PTHR33531:SF10">
    <property type="entry name" value="BLR7895 PROTEIN"/>
    <property type="match status" value="1"/>
</dbReference>